<keyword evidence="4" id="KW-0249">Electron transport</keyword>
<dbReference type="GO" id="GO:0046872">
    <property type="term" value="F:metal ion binding"/>
    <property type="evidence" value="ECO:0007669"/>
    <property type="project" value="UniProtKB-KW"/>
</dbReference>
<dbReference type="PROSITE" id="PS51007">
    <property type="entry name" value="CYTC"/>
    <property type="match status" value="1"/>
</dbReference>
<evidence type="ECO:0000256" key="3">
    <source>
        <dbReference type="ARBA" id="ARBA00022723"/>
    </source>
</evidence>
<keyword evidence="1" id="KW-0813">Transport</keyword>
<reference evidence="9 10" key="1">
    <citation type="submission" date="2013-09" db="EMBL/GenBank/DDBJ databases">
        <title>Genome sequencing of Arenimonas metalli.</title>
        <authorList>
            <person name="Chen F."/>
            <person name="Wang G."/>
        </authorList>
    </citation>
    <scope>NUCLEOTIDE SEQUENCE [LARGE SCALE GENOMIC DNA]</scope>
    <source>
        <strain evidence="9 10">CF5-1</strain>
    </source>
</reference>
<keyword evidence="2 6" id="KW-0349">Heme</keyword>
<dbReference type="OrthoDB" id="9796421at2"/>
<dbReference type="Gene3D" id="1.10.760.10">
    <property type="entry name" value="Cytochrome c-like domain"/>
    <property type="match status" value="1"/>
</dbReference>
<dbReference type="PANTHER" id="PTHR33751">
    <property type="entry name" value="CBB3-TYPE CYTOCHROME C OXIDASE SUBUNIT FIXP"/>
    <property type="match status" value="1"/>
</dbReference>
<dbReference type="InterPro" id="IPR036909">
    <property type="entry name" value="Cyt_c-like_dom_sf"/>
</dbReference>
<evidence type="ECO:0000256" key="4">
    <source>
        <dbReference type="ARBA" id="ARBA00022982"/>
    </source>
</evidence>
<evidence type="ECO:0000256" key="5">
    <source>
        <dbReference type="ARBA" id="ARBA00023004"/>
    </source>
</evidence>
<dbReference type="Pfam" id="PF00034">
    <property type="entry name" value="Cytochrom_C"/>
    <property type="match status" value="1"/>
</dbReference>
<evidence type="ECO:0000313" key="9">
    <source>
        <dbReference type="EMBL" id="KFN48291.1"/>
    </source>
</evidence>
<name>A0A091B971_9GAMM</name>
<dbReference type="InterPro" id="IPR050597">
    <property type="entry name" value="Cytochrome_c_Oxidase_Subunit"/>
</dbReference>
<evidence type="ECO:0000259" key="8">
    <source>
        <dbReference type="PROSITE" id="PS51007"/>
    </source>
</evidence>
<feature type="signal peptide" evidence="7">
    <location>
        <begin position="1"/>
        <end position="20"/>
    </location>
</feature>
<comment type="caution">
    <text evidence="9">The sequence shown here is derived from an EMBL/GenBank/DDBJ whole genome shotgun (WGS) entry which is preliminary data.</text>
</comment>
<keyword evidence="3 6" id="KW-0479">Metal-binding</keyword>
<dbReference type="STRING" id="1384056.N787_06190"/>
<keyword evidence="10" id="KW-1185">Reference proteome</keyword>
<evidence type="ECO:0000256" key="2">
    <source>
        <dbReference type="ARBA" id="ARBA00022617"/>
    </source>
</evidence>
<dbReference type="PATRIC" id="fig|1384056.3.peg.114"/>
<dbReference type="Proteomes" id="UP000029393">
    <property type="component" value="Unassembled WGS sequence"/>
</dbReference>
<evidence type="ECO:0000256" key="1">
    <source>
        <dbReference type="ARBA" id="ARBA00022448"/>
    </source>
</evidence>
<sequence>MTTPALLLLASLAAPATAPALPPKPAKLGLCVACHGEDGTGRAPGTPHIGGQDRLYLERSLADYRSGKRQQVPMTSLANALQPRDIEALAAWYAAQPGFVGGGQR</sequence>
<dbReference type="AlphaFoldDB" id="A0A091B971"/>
<protein>
    <recommendedName>
        <fullName evidence="8">Cytochrome c domain-containing protein</fullName>
    </recommendedName>
</protein>
<dbReference type="RefSeq" id="WP_156968843.1">
    <property type="nucleotide sequence ID" value="NZ_AVCK01000002.1"/>
</dbReference>
<dbReference type="PANTHER" id="PTHR33751:SF9">
    <property type="entry name" value="CYTOCHROME C4"/>
    <property type="match status" value="1"/>
</dbReference>
<keyword evidence="5 6" id="KW-0408">Iron</keyword>
<organism evidence="9 10">
    <name type="scientific">Arenimonas metalli CF5-1</name>
    <dbReference type="NCBI Taxonomy" id="1384056"/>
    <lineage>
        <taxon>Bacteria</taxon>
        <taxon>Pseudomonadati</taxon>
        <taxon>Pseudomonadota</taxon>
        <taxon>Gammaproteobacteria</taxon>
        <taxon>Lysobacterales</taxon>
        <taxon>Lysobacteraceae</taxon>
        <taxon>Arenimonas</taxon>
    </lineage>
</organism>
<evidence type="ECO:0000256" key="6">
    <source>
        <dbReference type="PROSITE-ProRule" id="PRU00433"/>
    </source>
</evidence>
<evidence type="ECO:0000256" key="7">
    <source>
        <dbReference type="SAM" id="SignalP"/>
    </source>
</evidence>
<feature type="chain" id="PRO_5001870955" description="Cytochrome c domain-containing protein" evidence="7">
    <location>
        <begin position="21"/>
        <end position="105"/>
    </location>
</feature>
<evidence type="ECO:0000313" key="10">
    <source>
        <dbReference type="Proteomes" id="UP000029393"/>
    </source>
</evidence>
<keyword evidence="7" id="KW-0732">Signal</keyword>
<dbReference type="SUPFAM" id="SSF46626">
    <property type="entry name" value="Cytochrome c"/>
    <property type="match status" value="1"/>
</dbReference>
<gene>
    <name evidence="9" type="ORF">N787_06190</name>
</gene>
<feature type="domain" description="Cytochrome c" evidence="8">
    <location>
        <begin position="18"/>
        <end position="97"/>
    </location>
</feature>
<dbReference type="EMBL" id="AVCK01000002">
    <property type="protein sequence ID" value="KFN48291.1"/>
    <property type="molecule type" value="Genomic_DNA"/>
</dbReference>
<proteinExistence type="predicted"/>
<dbReference type="GO" id="GO:0009055">
    <property type="term" value="F:electron transfer activity"/>
    <property type="evidence" value="ECO:0007669"/>
    <property type="project" value="InterPro"/>
</dbReference>
<accession>A0A091B971</accession>
<dbReference type="GO" id="GO:0020037">
    <property type="term" value="F:heme binding"/>
    <property type="evidence" value="ECO:0007669"/>
    <property type="project" value="InterPro"/>
</dbReference>
<dbReference type="eggNOG" id="COG2863">
    <property type="taxonomic scope" value="Bacteria"/>
</dbReference>
<dbReference type="InterPro" id="IPR009056">
    <property type="entry name" value="Cyt_c-like_dom"/>
</dbReference>